<gene>
    <name evidence="2" type="ORF">Q0N40_02805</name>
</gene>
<name>A0AAU0Q1V3_9CORY</name>
<feature type="compositionally biased region" description="Basic residues" evidence="1">
    <location>
        <begin position="1"/>
        <end position="12"/>
    </location>
</feature>
<dbReference type="EMBL" id="CP137757">
    <property type="protein sequence ID" value="WPF25494.1"/>
    <property type="molecule type" value="Genomic_DNA"/>
</dbReference>
<feature type="region of interest" description="Disordered" evidence="1">
    <location>
        <begin position="1"/>
        <end position="114"/>
    </location>
</feature>
<sequence>MNHSRRQRRHARRVSDTDYDRSGESALANVVDAVRAMEDQPRRGLNDDRMADLTTDDENDGAAPGDGDVGAGDGRSGRDSEFNGGSVTAYGSEGRDVGAMSRREWQENRPPHWG</sequence>
<keyword evidence="3" id="KW-1185">Reference proteome</keyword>
<dbReference type="KEGG" id="cpsk:Q0N40_02805"/>
<proteinExistence type="predicted"/>
<protein>
    <submittedName>
        <fullName evidence="2">Uncharacterized protein</fullName>
    </submittedName>
</protein>
<dbReference type="RefSeq" id="WP_204088155.1">
    <property type="nucleotide sequence ID" value="NZ_CP137757.1"/>
</dbReference>
<dbReference type="Proteomes" id="UP001174314">
    <property type="component" value="Chromosome"/>
</dbReference>
<feature type="compositionally biased region" description="Basic and acidic residues" evidence="1">
    <location>
        <begin position="13"/>
        <end position="23"/>
    </location>
</feature>
<dbReference type="AlphaFoldDB" id="A0AAU0Q1V3"/>
<feature type="compositionally biased region" description="Basic and acidic residues" evidence="1">
    <location>
        <begin position="35"/>
        <end position="51"/>
    </location>
</feature>
<evidence type="ECO:0000313" key="3">
    <source>
        <dbReference type="Proteomes" id="UP001174314"/>
    </source>
</evidence>
<evidence type="ECO:0000256" key="1">
    <source>
        <dbReference type="SAM" id="MobiDB-lite"/>
    </source>
</evidence>
<feature type="compositionally biased region" description="Basic and acidic residues" evidence="1">
    <location>
        <begin position="93"/>
        <end position="114"/>
    </location>
</feature>
<reference evidence="2 3" key="1">
    <citation type="submission" date="2023-10" db="EMBL/GenBank/DDBJ databases">
        <title>complete genome sequence of Corynebacterium pseudokroppenstedtii P15-C1.</title>
        <authorList>
            <person name="Bruggemann H."/>
            <person name="Poehlein A."/>
        </authorList>
    </citation>
    <scope>NUCLEOTIDE SEQUENCE [LARGE SCALE GENOMIC DNA]</scope>
    <source>
        <strain evidence="2 3">P15_C1</strain>
    </source>
</reference>
<organism evidence="2 3">
    <name type="scientific">Corynebacterium pseudokroppenstedtii</name>
    <dbReference type="NCBI Taxonomy" id="2804917"/>
    <lineage>
        <taxon>Bacteria</taxon>
        <taxon>Bacillati</taxon>
        <taxon>Actinomycetota</taxon>
        <taxon>Actinomycetes</taxon>
        <taxon>Mycobacteriales</taxon>
        <taxon>Corynebacteriaceae</taxon>
        <taxon>Corynebacterium</taxon>
    </lineage>
</organism>
<evidence type="ECO:0000313" key="2">
    <source>
        <dbReference type="EMBL" id="WPF25494.1"/>
    </source>
</evidence>
<accession>A0AAU0Q1V3</accession>